<organism evidence="2 3">
    <name type="scientific">Nocardia acididurans</name>
    <dbReference type="NCBI Taxonomy" id="2802282"/>
    <lineage>
        <taxon>Bacteria</taxon>
        <taxon>Bacillati</taxon>
        <taxon>Actinomycetota</taxon>
        <taxon>Actinomycetes</taxon>
        <taxon>Mycobacteriales</taxon>
        <taxon>Nocardiaceae</taxon>
        <taxon>Nocardia</taxon>
    </lineage>
</organism>
<dbReference type="CDD" id="cd00093">
    <property type="entry name" value="HTH_XRE"/>
    <property type="match status" value="1"/>
</dbReference>
<dbReference type="PROSITE" id="PS50943">
    <property type="entry name" value="HTH_CROC1"/>
    <property type="match status" value="1"/>
</dbReference>
<dbReference type="InterPro" id="IPR001387">
    <property type="entry name" value="Cro/C1-type_HTH"/>
</dbReference>
<reference evidence="2 3" key="1">
    <citation type="submission" date="2021-01" db="EMBL/GenBank/DDBJ databases">
        <title>WGS of actinomycetes isolated from Thailand.</title>
        <authorList>
            <person name="Thawai C."/>
        </authorList>
    </citation>
    <scope>NUCLEOTIDE SEQUENCE [LARGE SCALE GENOMIC DNA]</scope>
    <source>
        <strain evidence="2 3">LPG 2</strain>
    </source>
</reference>
<evidence type="ECO:0000313" key="2">
    <source>
        <dbReference type="EMBL" id="MBL1076756.1"/>
    </source>
</evidence>
<dbReference type="Gene3D" id="1.10.260.40">
    <property type="entry name" value="lambda repressor-like DNA-binding domains"/>
    <property type="match status" value="1"/>
</dbReference>
<dbReference type="InterPro" id="IPR041413">
    <property type="entry name" value="MLTR_LBD"/>
</dbReference>
<evidence type="ECO:0000259" key="1">
    <source>
        <dbReference type="PROSITE" id="PS50943"/>
    </source>
</evidence>
<dbReference type="Pfam" id="PF13560">
    <property type="entry name" value="HTH_31"/>
    <property type="match status" value="1"/>
</dbReference>
<dbReference type="InterPro" id="IPR010982">
    <property type="entry name" value="Lambda_DNA-bd_dom_sf"/>
</dbReference>
<protein>
    <submittedName>
        <fullName evidence="2">Helix-turn-helix transcriptional regulator</fullName>
    </submittedName>
</protein>
<dbReference type="SUPFAM" id="SSF47413">
    <property type="entry name" value="lambda repressor-like DNA-binding domains"/>
    <property type="match status" value="1"/>
</dbReference>
<dbReference type="EMBL" id="JAERRJ010000007">
    <property type="protein sequence ID" value="MBL1076756.1"/>
    <property type="molecule type" value="Genomic_DNA"/>
</dbReference>
<dbReference type="PANTHER" id="PTHR35010">
    <property type="entry name" value="BLL4672 PROTEIN-RELATED"/>
    <property type="match status" value="1"/>
</dbReference>
<name>A0ABS1M841_9NOCA</name>
<gene>
    <name evidence="2" type="ORF">JK358_20370</name>
</gene>
<proteinExistence type="predicted"/>
<keyword evidence="3" id="KW-1185">Reference proteome</keyword>
<sequence length="288" mass="31972">MEGCTRAGYPGPVTGSVPESPVGALLREWRQRRRLSQLDLALAAGTSARHLSCVETGKAQPSRAMVLKLCETLDVPLRERNTVLLAGGFAPEYRERGLDDAEMRSARAALDTILENHEPYPAVVVDRYWNVVTTNRAMGLFDSAVPEALRGLPPNMYRYALYPEDPAAPVQLANYHDVREFLLERLLRQVQATGDPVLRDLYEEVSAYPMPPEPETSSPAMPSTPFSVPLRISTPRGELRVFSTMVTFGAPSDVTLSELAIELFYPLDDFTDESLRAMFELTTRANSV</sequence>
<comment type="caution">
    <text evidence="2">The sequence shown here is derived from an EMBL/GenBank/DDBJ whole genome shotgun (WGS) entry which is preliminary data.</text>
</comment>
<feature type="domain" description="HTH cro/C1-type" evidence="1">
    <location>
        <begin position="26"/>
        <end position="80"/>
    </location>
</feature>
<dbReference type="Proteomes" id="UP000602198">
    <property type="component" value="Unassembled WGS sequence"/>
</dbReference>
<dbReference type="PANTHER" id="PTHR35010:SF4">
    <property type="entry name" value="BLL5781 PROTEIN"/>
    <property type="match status" value="1"/>
</dbReference>
<dbReference type="SMART" id="SM00530">
    <property type="entry name" value="HTH_XRE"/>
    <property type="match status" value="1"/>
</dbReference>
<dbReference type="Gene3D" id="3.30.450.180">
    <property type="match status" value="1"/>
</dbReference>
<dbReference type="Pfam" id="PF17765">
    <property type="entry name" value="MLTR_LBD"/>
    <property type="match status" value="1"/>
</dbReference>
<evidence type="ECO:0000313" key="3">
    <source>
        <dbReference type="Proteomes" id="UP000602198"/>
    </source>
</evidence>
<accession>A0ABS1M841</accession>